<name>A0A1I4URI2_9BURK</name>
<protein>
    <submittedName>
        <fullName evidence="1">Uncharacterized protein</fullName>
    </submittedName>
</protein>
<dbReference type="EMBL" id="FOTW01000048">
    <property type="protein sequence ID" value="SFM91561.1"/>
    <property type="molecule type" value="Genomic_DNA"/>
</dbReference>
<proteinExistence type="predicted"/>
<accession>A0A1I4URI2</accession>
<sequence>MTHNCQSHAFAIDAQAHAITLDGRLFRHFSESEWQSIDTGHGILLLTEPEDAANESS</sequence>
<evidence type="ECO:0000313" key="1">
    <source>
        <dbReference type="EMBL" id="SFM91561.1"/>
    </source>
</evidence>
<dbReference type="AlphaFoldDB" id="A0A1I4URI2"/>
<keyword evidence="2" id="KW-1185">Reference proteome</keyword>
<reference evidence="1 2" key="1">
    <citation type="submission" date="2016-10" db="EMBL/GenBank/DDBJ databases">
        <authorList>
            <person name="de Groot N.N."/>
        </authorList>
    </citation>
    <scope>NUCLEOTIDE SEQUENCE [LARGE SCALE GENOMIC DNA]</scope>
    <source>
        <strain evidence="1 2">ATCC 43154</strain>
    </source>
</reference>
<evidence type="ECO:0000313" key="2">
    <source>
        <dbReference type="Proteomes" id="UP000199470"/>
    </source>
</evidence>
<dbReference type="STRING" id="758825.SAMN02982985_05771"/>
<gene>
    <name evidence="1" type="ORF">SAMN02982985_05771</name>
</gene>
<organism evidence="1 2">
    <name type="scientific">Rugamonas rubra</name>
    <dbReference type="NCBI Taxonomy" id="758825"/>
    <lineage>
        <taxon>Bacteria</taxon>
        <taxon>Pseudomonadati</taxon>
        <taxon>Pseudomonadota</taxon>
        <taxon>Betaproteobacteria</taxon>
        <taxon>Burkholderiales</taxon>
        <taxon>Oxalobacteraceae</taxon>
        <taxon>Telluria group</taxon>
        <taxon>Rugamonas</taxon>
    </lineage>
</organism>
<dbReference type="Proteomes" id="UP000199470">
    <property type="component" value="Unassembled WGS sequence"/>
</dbReference>